<keyword evidence="4" id="KW-1185">Reference proteome</keyword>
<dbReference type="OrthoDB" id="1523022at2"/>
<dbReference type="RefSeq" id="WP_151533094.1">
    <property type="nucleotide sequence ID" value="NZ_WBOS01000001.1"/>
</dbReference>
<dbReference type="Pfam" id="PF02517">
    <property type="entry name" value="Rce1-like"/>
    <property type="match status" value="1"/>
</dbReference>
<comment type="caution">
    <text evidence="3">The sequence shown here is derived from an EMBL/GenBank/DDBJ whole genome shotgun (WGS) entry which is preliminary data.</text>
</comment>
<evidence type="ECO:0000313" key="4">
    <source>
        <dbReference type="Proteomes" id="UP000481030"/>
    </source>
</evidence>
<name>A0A6L3V9J1_9BACI</name>
<sequence>MKDKYSELIKELTDRDLLFHLYLTQFILLSISVILGMILFKRYSDIFDLFELHDLNIIVIGGSAGLIIVLLDVLLMKVLPPAYYDDGGLNERVFRNRSVIHIAVIAAIVAFCEELLFRGIIQTHAGLIISSIIFAVVHYRYLFNWFLFLNVVLLSFIIGYIFYLTENLFVTIFMHFIIDFLLGIIIKYRKNLSSESGV</sequence>
<dbReference type="GO" id="GO:0006508">
    <property type="term" value="P:proteolysis"/>
    <property type="evidence" value="ECO:0007669"/>
    <property type="project" value="UniProtKB-KW"/>
</dbReference>
<dbReference type="EMBL" id="WBOS01000001">
    <property type="protein sequence ID" value="KAB2338356.1"/>
    <property type="molecule type" value="Genomic_DNA"/>
</dbReference>
<keyword evidence="3" id="KW-0482">Metalloprotease</keyword>
<feature type="transmembrane region" description="Helical" evidence="1">
    <location>
        <begin position="168"/>
        <end position="186"/>
    </location>
</feature>
<dbReference type="AlphaFoldDB" id="A0A6L3V9J1"/>
<feature type="transmembrane region" description="Helical" evidence="1">
    <location>
        <begin position="99"/>
        <end position="121"/>
    </location>
</feature>
<evidence type="ECO:0000313" key="3">
    <source>
        <dbReference type="EMBL" id="KAB2338356.1"/>
    </source>
</evidence>
<accession>A0A6L3V9J1</accession>
<proteinExistence type="predicted"/>
<keyword evidence="3" id="KW-0378">Hydrolase</keyword>
<keyword evidence="1" id="KW-0472">Membrane</keyword>
<feature type="transmembrane region" description="Helical" evidence="1">
    <location>
        <begin position="20"/>
        <end position="40"/>
    </location>
</feature>
<gene>
    <name evidence="3" type="ORF">F7731_01975</name>
</gene>
<protein>
    <submittedName>
        <fullName evidence="3">CPBP family intramembrane metalloprotease</fullName>
    </submittedName>
</protein>
<dbReference type="Proteomes" id="UP000481030">
    <property type="component" value="Unassembled WGS sequence"/>
</dbReference>
<feature type="transmembrane region" description="Helical" evidence="1">
    <location>
        <begin position="52"/>
        <end position="79"/>
    </location>
</feature>
<organism evidence="3 4">
    <name type="scientific">Cytobacillus depressus</name>
    <dbReference type="NCBI Taxonomy" id="1602942"/>
    <lineage>
        <taxon>Bacteria</taxon>
        <taxon>Bacillati</taxon>
        <taxon>Bacillota</taxon>
        <taxon>Bacilli</taxon>
        <taxon>Bacillales</taxon>
        <taxon>Bacillaceae</taxon>
        <taxon>Cytobacillus</taxon>
    </lineage>
</organism>
<evidence type="ECO:0000256" key="1">
    <source>
        <dbReference type="SAM" id="Phobius"/>
    </source>
</evidence>
<reference evidence="3 4" key="1">
    <citation type="journal article" date="2016" name="Antonie Van Leeuwenhoek">
        <title>Bacillus depressus sp. nov., isolated from soil of a sunflower field.</title>
        <authorList>
            <person name="Wei X."/>
            <person name="Xin D."/>
            <person name="Xin Y."/>
            <person name="Zhang H."/>
            <person name="Wang T."/>
            <person name="Zhang J."/>
        </authorList>
    </citation>
    <scope>NUCLEOTIDE SEQUENCE [LARGE SCALE GENOMIC DNA]</scope>
    <source>
        <strain evidence="3 4">BZ1</strain>
    </source>
</reference>
<dbReference type="GO" id="GO:0008237">
    <property type="term" value="F:metallopeptidase activity"/>
    <property type="evidence" value="ECO:0007669"/>
    <property type="project" value="UniProtKB-KW"/>
</dbReference>
<keyword evidence="1" id="KW-1133">Transmembrane helix</keyword>
<dbReference type="InterPro" id="IPR003675">
    <property type="entry name" value="Rce1/LyrA-like_dom"/>
</dbReference>
<dbReference type="GO" id="GO:0080120">
    <property type="term" value="P:CAAX-box protein maturation"/>
    <property type="evidence" value="ECO:0007669"/>
    <property type="project" value="UniProtKB-ARBA"/>
</dbReference>
<dbReference type="GO" id="GO:0004175">
    <property type="term" value="F:endopeptidase activity"/>
    <property type="evidence" value="ECO:0007669"/>
    <property type="project" value="UniProtKB-ARBA"/>
</dbReference>
<keyword evidence="3" id="KW-0645">Protease</keyword>
<feature type="domain" description="CAAX prenyl protease 2/Lysostaphin resistance protein A-like" evidence="2">
    <location>
        <begin position="98"/>
        <end position="181"/>
    </location>
</feature>
<keyword evidence="1" id="KW-0812">Transmembrane</keyword>
<feature type="transmembrane region" description="Helical" evidence="1">
    <location>
        <begin position="142"/>
        <end position="162"/>
    </location>
</feature>
<evidence type="ECO:0000259" key="2">
    <source>
        <dbReference type="Pfam" id="PF02517"/>
    </source>
</evidence>